<dbReference type="NCBIfam" id="TIGR02532">
    <property type="entry name" value="IV_pilin_GFxxxE"/>
    <property type="match status" value="1"/>
</dbReference>
<reference evidence="3" key="1">
    <citation type="submission" date="2022-06" db="EMBL/GenBank/DDBJ databases">
        <title>Aeoliella straminimaris, a novel planctomycete from sediments.</title>
        <authorList>
            <person name="Vitorino I.R."/>
            <person name="Lage O.M."/>
        </authorList>
    </citation>
    <scope>NUCLEOTIDE SEQUENCE</scope>
    <source>
        <strain evidence="3">ICT_H6.2</strain>
    </source>
</reference>
<protein>
    <submittedName>
        <fullName evidence="3">DUF1559 domain-containing protein</fullName>
    </submittedName>
</protein>
<dbReference type="InterPro" id="IPR045584">
    <property type="entry name" value="Pilin-like"/>
</dbReference>
<dbReference type="AlphaFoldDB" id="A0A9X2FAW9"/>
<feature type="domain" description="DUF1559" evidence="2">
    <location>
        <begin position="30"/>
        <end position="344"/>
    </location>
</feature>
<dbReference type="PANTHER" id="PTHR30093:SF2">
    <property type="entry name" value="TYPE II SECRETION SYSTEM PROTEIN H"/>
    <property type="match status" value="1"/>
</dbReference>
<proteinExistence type="predicted"/>
<accession>A0A9X2FAW9</accession>
<gene>
    <name evidence="3" type="ORF">NG895_12945</name>
</gene>
<dbReference type="InterPro" id="IPR012902">
    <property type="entry name" value="N_methyl_site"/>
</dbReference>
<dbReference type="SUPFAM" id="SSF54523">
    <property type="entry name" value="Pili subunits"/>
    <property type="match status" value="1"/>
</dbReference>
<dbReference type="EMBL" id="JAMXLR010000039">
    <property type="protein sequence ID" value="MCO6044812.1"/>
    <property type="molecule type" value="Genomic_DNA"/>
</dbReference>
<evidence type="ECO:0000256" key="1">
    <source>
        <dbReference type="SAM" id="MobiDB-lite"/>
    </source>
</evidence>
<dbReference type="Proteomes" id="UP001155241">
    <property type="component" value="Unassembled WGS sequence"/>
</dbReference>
<evidence type="ECO:0000313" key="3">
    <source>
        <dbReference type="EMBL" id="MCO6044812.1"/>
    </source>
</evidence>
<name>A0A9X2FAW9_9BACT</name>
<dbReference type="InterPro" id="IPR011453">
    <property type="entry name" value="DUF1559"/>
</dbReference>
<organism evidence="3 4">
    <name type="scientific">Aeoliella straminimaris</name>
    <dbReference type="NCBI Taxonomy" id="2954799"/>
    <lineage>
        <taxon>Bacteria</taxon>
        <taxon>Pseudomonadati</taxon>
        <taxon>Planctomycetota</taxon>
        <taxon>Planctomycetia</taxon>
        <taxon>Pirellulales</taxon>
        <taxon>Lacipirellulaceae</taxon>
        <taxon>Aeoliella</taxon>
    </lineage>
</organism>
<keyword evidence="4" id="KW-1185">Reference proteome</keyword>
<dbReference type="PANTHER" id="PTHR30093">
    <property type="entry name" value="GENERAL SECRETION PATHWAY PROTEIN G"/>
    <property type="match status" value="1"/>
</dbReference>
<comment type="caution">
    <text evidence="3">The sequence shown here is derived from an EMBL/GenBank/DDBJ whole genome shotgun (WGS) entry which is preliminary data.</text>
</comment>
<dbReference type="Pfam" id="PF07596">
    <property type="entry name" value="SBP_bac_10"/>
    <property type="match status" value="1"/>
</dbReference>
<dbReference type="Gene3D" id="3.30.700.10">
    <property type="entry name" value="Glycoprotein, Type 4 Pilin"/>
    <property type="match status" value="1"/>
</dbReference>
<dbReference type="InterPro" id="IPR027558">
    <property type="entry name" value="Pre_pil_HX9DG_C"/>
</dbReference>
<evidence type="ECO:0000313" key="4">
    <source>
        <dbReference type="Proteomes" id="UP001155241"/>
    </source>
</evidence>
<dbReference type="NCBIfam" id="TIGR04294">
    <property type="entry name" value="pre_pil_HX9DG"/>
    <property type="match status" value="1"/>
</dbReference>
<evidence type="ECO:0000259" key="2">
    <source>
        <dbReference type="Pfam" id="PF07596"/>
    </source>
</evidence>
<feature type="region of interest" description="Disordered" evidence="1">
    <location>
        <begin position="272"/>
        <end position="316"/>
    </location>
</feature>
<dbReference type="Pfam" id="PF07963">
    <property type="entry name" value="N_methyl"/>
    <property type="match status" value="1"/>
</dbReference>
<sequence length="368" mass="40163">MMRKAFTLVELLVVIAIIGILVALLLPAVQAAREAARRTQCKNQLKQIGLAIANHTDTYGLFPSGGSRYGEERLEWYVTGSKAYAAPRQGWSWAYQILSFMEQENLANLTSSEAVAATAVPTYNCPSRRGPTYFKNPASNWPPAYLIDYAGTQPATRRSSDPFLANSSSLYFNVPEHVAAGTYTRAHQAFWSPSGTGYPDPKNYGVFDGVIIRSPYKRTSTPGANEGPATLELLKGVPKKVTYAKITDGTSKTMVIGEKWVSVDRYQPSDTNYGASDDRGWIDGWDPDTMRTTAWPPQPDSQDNRGNGGTGSDQDYMFGSAHSGIFQATFADGSVHSIAYDIDMTVFNSIGTRNGDALNETVVMEGVD</sequence>